<evidence type="ECO:0000313" key="3">
    <source>
        <dbReference type="Proteomes" id="UP000614601"/>
    </source>
</evidence>
<evidence type="ECO:0000313" key="2">
    <source>
        <dbReference type="EMBL" id="CAD5222751.1"/>
    </source>
</evidence>
<evidence type="ECO:0000256" key="1">
    <source>
        <dbReference type="SAM" id="MobiDB-lite"/>
    </source>
</evidence>
<feature type="compositionally biased region" description="Acidic residues" evidence="1">
    <location>
        <begin position="429"/>
        <end position="449"/>
    </location>
</feature>
<gene>
    <name evidence="2" type="ORF">BOKJ2_LOCUS9800</name>
</gene>
<dbReference type="Proteomes" id="UP000614601">
    <property type="component" value="Unassembled WGS sequence"/>
</dbReference>
<feature type="compositionally biased region" description="Basic and acidic residues" evidence="1">
    <location>
        <begin position="450"/>
        <end position="498"/>
    </location>
</feature>
<protein>
    <submittedName>
        <fullName evidence="2">Uncharacterized protein</fullName>
    </submittedName>
</protein>
<dbReference type="EMBL" id="CAJFCW020000005">
    <property type="protein sequence ID" value="CAG9116758.1"/>
    <property type="molecule type" value="Genomic_DNA"/>
</dbReference>
<feature type="compositionally biased region" description="Acidic residues" evidence="1">
    <location>
        <begin position="109"/>
        <end position="128"/>
    </location>
</feature>
<feature type="compositionally biased region" description="Basic and acidic residues" evidence="1">
    <location>
        <begin position="140"/>
        <end position="150"/>
    </location>
</feature>
<keyword evidence="3" id="KW-1185">Reference proteome</keyword>
<proteinExistence type="predicted"/>
<dbReference type="Proteomes" id="UP000783686">
    <property type="component" value="Unassembled WGS sequence"/>
</dbReference>
<accession>A0A811L6E4</accession>
<organism evidence="2 3">
    <name type="scientific">Bursaphelenchus okinawaensis</name>
    <dbReference type="NCBI Taxonomy" id="465554"/>
    <lineage>
        <taxon>Eukaryota</taxon>
        <taxon>Metazoa</taxon>
        <taxon>Ecdysozoa</taxon>
        <taxon>Nematoda</taxon>
        <taxon>Chromadorea</taxon>
        <taxon>Rhabditida</taxon>
        <taxon>Tylenchina</taxon>
        <taxon>Tylenchomorpha</taxon>
        <taxon>Aphelenchoidea</taxon>
        <taxon>Aphelenchoididae</taxon>
        <taxon>Bursaphelenchus</taxon>
    </lineage>
</organism>
<feature type="region of interest" description="Disordered" evidence="1">
    <location>
        <begin position="422"/>
        <end position="535"/>
    </location>
</feature>
<comment type="caution">
    <text evidence="2">The sequence shown here is derived from an EMBL/GenBank/DDBJ whole genome shotgun (WGS) entry which is preliminary data.</text>
</comment>
<feature type="compositionally biased region" description="Acidic residues" evidence="1">
    <location>
        <begin position="170"/>
        <end position="181"/>
    </location>
</feature>
<feature type="region of interest" description="Disordered" evidence="1">
    <location>
        <begin position="84"/>
        <end position="181"/>
    </location>
</feature>
<dbReference type="EMBL" id="CAJFDH010000005">
    <property type="protein sequence ID" value="CAD5222751.1"/>
    <property type="molecule type" value="Genomic_DNA"/>
</dbReference>
<feature type="compositionally biased region" description="Acidic residues" evidence="1">
    <location>
        <begin position="151"/>
        <end position="161"/>
    </location>
</feature>
<reference evidence="2" key="1">
    <citation type="submission" date="2020-09" db="EMBL/GenBank/DDBJ databases">
        <authorList>
            <person name="Kikuchi T."/>
        </authorList>
    </citation>
    <scope>NUCLEOTIDE SEQUENCE</scope>
    <source>
        <strain evidence="2">SH1</strain>
    </source>
</reference>
<dbReference type="AlphaFoldDB" id="A0A811L6E4"/>
<feature type="compositionally biased region" description="Basic and acidic residues" evidence="1">
    <location>
        <begin position="84"/>
        <end position="101"/>
    </location>
</feature>
<feature type="region of interest" description="Disordered" evidence="1">
    <location>
        <begin position="336"/>
        <end position="356"/>
    </location>
</feature>
<name>A0A811L6E4_9BILA</name>
<sequence>MNSNEDLAKSFPFDIKKRTATEAEIHPIVPGALESLPKRFKQDGMTLERQVELNQREMAMNGLANLDESAMVRDGQVSLGQGEVRRDEVSLGQGEVKKDEVSLDQGEYVFDEADEVDENEENQNDEVGFEQVVETPEPGNQDKPRRRNADDFNEDDSDDENFIVHSPTNDSEDDEEEEDSTFGDHFHYYKERTILDEVSALYADPTNGLYYNGIQKEFKVIDYENASKRYYLRSLVDLDYKTLVYREVEGDYIREVHYLYEPLNVFGNIVAEKLIYKTFDEELDLEFSEVLKTIFREIDETLENTLQKLGYPMDSELMVQGLDAIYEHVKRVVEGEIDVEDTESTEDESENLEESEYVDVDGAELGEEGGEVAEIMANESDDYEMLTYEDLEALKLDPDEYKRKVKEWVTADIQELDDQMAQWEHKENSDEDTDDEEHEQPDIDDEAMMEDDRNLPNHNEEAMKHQKEDKKEHEKAEDKIEERLDLGEGDHRETDPKIRALFRRHGFGDTDTDDGPLLPADIPYNRWRRTPPPIKNPFATTYYRSLEKLEPAEVERRRRLRELIPSALLNPDF</sequence>